<dbReference type="InterPro" id="IPR053713">
    <property type="entry name" value="Bact_OM_Channel_sf"/>
</dbReference>
<reference evidence="5 6" key="1">
    <citation type="journal article" date="2015" name="Int. J. Syst. Evol. Microbiol.">
        <title>Erwinia iniecta sp. nov., isolated from Russian wheat aphids (Diuraphis noxia).</title>
        <authorList>
            <person name="Campillo T."/>
            <person name="Luna E."/>
            <person name="Portier P."/>
            <person name="Fischer-Le Saux M."/>
            <person name="Lapitan N."/>
            <person name="Tisserat N.A."/>
            <person name="Leach J.E."/>
        </authorList>
    </citation>
    <scope>NUCLEOTIDE SEQUENCE [LARGE SCALE GENOMIC DNA]</scope>
    <source>
        <strain evidence="3 6">B120</strain>
        <strain evidence="4 5">B149</strain>
    </source>
</reference>
<name>A0A0L7T256_9GAMM</name>
<dbReference type="Gene3D" id="2.40.160.40">
    <property type="entry name" value="monomeric porin ompg"/>
    <property type="match status" value="1"/>
</dbReference>
<dbReference type="SUPFAM" id="SSF56935">
    <property type="entry name" value="Porins"/>
    <property type="match status" value="1"/>
</dbReference>
<dbReference type="EMBL" id="JRXE01000016">
    <property type="protein sequence ID" value="KOC89370.1"/>
    <property type="molecule type" value="Genomic_DNA"/>
</dbReference>
<accession>A0A0L7T256</accession>
<dbReference type="Pfam" id="PF06178">
    <property type="entry name" value="KdgM"/>
    <property type="match status" value="1"/>
</dbReference>
<comment type="caution">
    <text evidence="3">The sequence shown here is derived from an EMBL/GenBank/DDBJ whole genome shotgun (WGS) entry which is preliminary data.</text>
</comment>
<proteinExistence type="predicted"/>
<sequence length="226" mass="26848">MNKQTLMICGLLLCSFQAAAVTLDVRHEWQDDSKVHKDRFAVSHRFDNGFGFSLEAKWKSDGDNSNKAFHDIVSNGTESSINYQYKITPAWFVQPGFTLESSSNSSIYKPFLTTGYTFDSGVYLNGRYRYEYKRVSEDGKEDEKTNRGEFWLGYRYQDFRFEYNYIYKHSDQIRFDNKKWDYEHNVKVLWKLDKNWAPYTEVGNISVRKTSDERQTRFRIGLQYSF</sequence>
<evidence type="ECO:0000256" key="2">
    <source>
        <dbReference type="SAM" id="SignalP"/>
    </source>
</evidence>
<dbReference type="InterPro" id="IPR009331">
    <property type="entry name" value="Oligogalacturonate-sp_porin"/>
</dbReference>
<dbReference type="AlphaFoldDB" id="A0A0L7T256"/>
<dbReference type="Proteomes" id="UP000037088">
    <property type="component" value="Unassembled WGS sequence"/>
</dbReference>
<dbReference type="GO" id="GO:0015772">
    <property type="term" value="P:oligosaccharide transport"/>
    <property type="evidence" value="ECO:0007669"/>
    <property type="project" value="TreeGrafter"/>
</dbReference>
<dbReference type="PATRIC" id="fig|1560201.3.peg.2654"/>
<dbReference type="GO" id="GO:0009279">
    <property type="term" value="C:cell outer membrane"/>
    <property type="evidence" value="ECO:0007669"/>
    <property type="project" value="TreeGrafter"/>
</dbReference>
<dbReference type="STRING" id="1560201.NG42_12430"/>
<keyword evidence="1 2" id="KW-0732">Signal</keyword>
<feature type="chain" id="PRO_5008219354" evidence="2">
    <location>
        <begin position="21"/>
        <end position="226"/>
    </location>
</feature>
<dbReference type="OrthoDB" id="5817226at2"/>
<dbReference type="EMBL" id="JRXF01000014">
    <property type="protein sequence ID" value="KOC93388.1"/>
    <property type="molecule type" value="Genomic_DNA"/>
</dbReference>
<dbReference type="PANTHER" id="PTHR38105">
    <property type="entry name" value="OUTER MEMBRANE PROTEIN-RELATED-RELATED"/>
    <property type="match status" value="1"/>
</dbReference>
<organism evidence="3 6">
    <name type="scientific">Winslowiella iniecta</name>
    <dbReference type="NCBI Taxonomy" id="1560201"/>
    <lineage>
        <taxon>Bacteria</taxon>
        <taxon>Pseudomonadati</taxon>
        <taxon>Pseudomonadota</taxon>
        <taxon>Gammaproteobacteria</taxon>
        <taxon>Enterobacterales</taxon>
        <taxon>Erwiniaceae</taxon>
        <taxon>Winslowiella</taxon>
    </lineage>
</organism>
<gene>
    <name evidence="3" type="ORF">NG42_12430</name>
    <name evidence="4" type="ORF">NG43_10095</name>
</gene>
<evidence type="ECO:0000313" key="5">
    <source>
        <dbReference type="Proteomes" id="UP000036851"/>
    </source>
</evidence>
<evidence type="ECO:0000313" key="3">
    <source>
        <dbReference type="EMBL" id="KOC89370.1"/>
    </source>
</evidence>
<protein>
    <submittedName>
        <fullName evidence="3">Porin</fullName>
    </submittedName>
</protein>
<evidence type="ECO:0000313" key="4">
    <source>
        <dbReference type="EMBL" id="KOC93388.1"/>
    </source>
</evidence>
<dbReference type="Proteomes" id="UP000036851">
    <property type="component" value="Unassembled WGS sequence"/>
</dbReference>
<evidence type="ECO:0000313" key="6">
    <source>
        <dbReference type="Proteomes" id="UP000037088"/>
    </source>
</evidence>
<keyword evidence="6" id="KW-1185">Reference proteome</keyword>
<dbReference type="PANTHER" id="PTHR38105:SF5">
    <property type="entry name" value="OUTER MEMBRANE PROTEIN"/>
    <property type="match status" value="1"/>
</dbReference>
<feature type="signal peptide" evidence="2">
    <location>
        <begin position="1"/>
        <end position="20"/>
    </location>
</feature>
<evidence type="ECO:0000256" key="1">
    <source>
        <dbReference type="ARBA" id="ARBA00022729"/>
    </source>
</evidence>
<dbReference type="RefSeq" id="WP_052899758.1">
    <property type="nucleotide sequence ID" value="NZ_JRXE01000016.1"/>
</dbReference>
<dbReference type="GO" id="GO:0015288">
    <property type="term" value="F:porin activity"/>
    <property type="evidence" value="ECO:0007669"/>
    <property type="project" value="TreeGrafter"/>
</dbReference>